<dbReference type="EMBL" id="FMVJ01000007">
    <property type="protein sequence ID" value="SCY89283.1"/>
    <property type="molecule type" value="Genomic_DNA"/>
</dbReference>
<keyword evidence="5" id="KW-0808">Transferase</keyword>
<keyword evidence="5" id="KW-0378">Hydrolase</keyword>
<feature type="region of interest" description="Disordered" evidence="1">
    <location>
        <begin position="669"/>
        <end position="688"/>
    </location>
</feature>
<evidence type="ECO:0000259" key="3">
    <source>
        <dbReference type="Pfam" id="PF01757"/>
    </source>
</evidence>
<dbReference type="Pfam" id="PF19040">
    <property type="entry name" value="SGNH"/>
    <property type="match status" value="1"/>
</dbReference>
<keyword evidence="2" id="KW-0472">Membrane</keyword>
<organism evidence="5 6">
    <name type="scientific">Microvirga guangxiensis</name>
    <dbReference type="NCBI Taxonomy" id="549386"/>
    <lineage>
        <taxon>Bacteria</taxon>
        <taxon>Pseudomonadati</taxon>
        <taxon>Pseudomonadota</taxon>
        <taxon>Alphaproteobacteria</taxon>
        <taxon>Hyphomicrobiales</taxon>
        <taxon>Methylobacteriaceae</taxon>
        <taxon>Microvirga</taxon>
    </lineage>
</organism>
<dbReference type="Proteomes" id="UP000199569">
    <property type="component" value="Unassembled WGS sequence"/>
</dbReference>
<proteinExistence type="predicted"/>
<dbReference type="InterPro" id="IPR043968">
    <property type="entry name" value="SGNH"/>
</dbReference>
<evidence type="ECO:0000313" key="5">
    <source>
        <dbReference type="EMBL" id="SCY89283.1"/>
    </source>
</evidence>
<dbReference type="GO" id="GO:0016020">
    <property type="term" value="C:membrane"/>
    <property type="evidence" value="ECO:0007669"/>
    <property type="project" value="TreeGrafter"/>
</dbReference>
<feature type="compositionally biased region" description="Basic and acidic residues" evidence="1">
    <location>
        <begin position="676"/>
        <end position="688"/>
    </location>
</feature>
<protein>
    <submittedName>
        <fullName evidence="5">Peptidoglycan/LPS O-acetylase OafA/YrhL, contains acyltransferase and SGNH-hydrolase domains</fullName>
    </submittedName>
</protein>
<accession>A0A1G5JLP2</accession>
<keyword evidence="5" id="KW-0012">Acyltransferase</keyword>
<feature type="transmembrane region" description="Helical" evidence="2">
    <location>
        <begin position="38"/>
        <end position="57"/>
    </location>
</feature>
<dbReference type="GO" id="GO:0009103">
    <property type="term" value="P:lipopolysaccharide biosynthetic process"/>
    <property type="evidence" value="ECO:0007669"/>
    <property type="project" value="TreeGrafter"/>
</dbReference>
<keyword evidence="2" id="KW-0812">Transmembrane</keyword>
<evidence type="ECO:0000256" key="2">
    <source>
        <dbReference type="SAM" id="Phobius"/>
    </source>
</evidence>
<dbReference type="GO" id="GO:0016787">
    <property type="term" value="F:hydrolase activity"/>
    <property type="evidence" value="ECO:0007669"/>
    <property type="project" value="UniProtKB-KW"/>
</dbReference>
<dbReference type="InterPro" id="IPR002656">
    <property type="entry name" value="Acyl_transf_3_dom"/>
</dbReference>
<keyword evidence="2" id="KW-1133">Transmembrane helix</keyword>
<feature type="domain" description="SGNH" evidence="4">
    <location>
        <begin position="446"/>
        <end position="658"/>
    </location>
</feature>
<dbReference type="PANTHER" id="PTHR23028:SF53">
    <property type="entry name" value="ACYL_TRANSF_3 DOMAIN-CONTAINING PROTEIN"/>
    <property type="match status" value="1"/>
</dbReference>
<dbReference type="RefSeq" id="WP_175493910.1">
    <property type="nucleotide sequence ID" value="NZ_FMVJ01000007.1"/>
</dbReference>
<feature type="transmembrane region" description="Helical" evidence="2">
    <location>
        <begin position="15"/>
        <end position="32"/>
    </location>
</feature>
<dbReference type="InterPro" id="IPR050879">
    <property type="entry name" value="Acyltransferase_3"/>
</dbReference>
<feature type="transmembrane region" description="Helical" evidence="2">
    <location>
        <begin position="362"/>
        <end position="382"/>
    </location>
</feature>
<feature type="transmembrane region" description="Helical" evidence="2">
    <location>
        <begin position="78"/>
        <end position="97"/>
    </location>
</feature>
<dbReference type="PANTHER" id="PTHR23028">
    <property type="entry name" value="ACETYLTRANSFERASE"/>
    <property type="match status" value="1"/>
</dbReference>
<feature type="domain" description="Acyltransferase 3" evidence="3">
    <location>
        <begin position="14"/>
        <end position="342"/>
    </location>
</feature>
<reference evidence="5 6" key="1">
    <citation type="submission" date="2016-10" db="EMBL/GenBank/DDBJ databases">
        <authorList>
            <person name="de Groot N.N."/>
        </authorList>
    </citation>
    <scope>NUCLEOTIDE SEQUENCE [LARGE SCALE GENOMIC DNA]</scope>
    <source>
        <strain evidence="5 6">CGMCC 1.7666</strain>
    </source>
</reference>
<feature type="transmembrane region" description="Helical" evidence="2">
    <location>
        <begin position="141"/>
        <end position="160"/>
    </location>
</feature>
<evidence type="ECO:0000259" key="4">
    <source>
        <dbReference type="Pfam" id="PF19040"/>
    </source>
</evidence>
<feature type="transmembrane region" description="Helical" evidence="2">
    <location>
        <begin position="322"/>
        <end position="341"/>
    </location>
</feature>
<dbReference type="AlphaFoldDB" id="A0A1G5JLP2"/>
<feature type="transmembrane region" description="Helical" evidence="2">
    <location>
        <begin position="172"/>
        <end position="189"/>
    </location>
</feature>
<dbReference type="STRING" id="549386.SAMN02927923_02734"/>
<feature type="transmembrane region" description="Helical" evidence="2">
    <location>
        <begin position="234"/>
        <end position="250"/>
    </location>
</feature>
<evidence type="ECO:0000256" key="1">
    <source>
        <dbReference type="SAM" id="MobiDB-lite"/>
    </source>
</evidence>
<keyword evidence="6" id="KW-1185">Reference proteome</keyword>
<sequence length="688" mass="76530">MVAARAENSTYRPEIQGVRTIGALLVACFHIWGGRVSGGVDVFFVISGFLITGSLYREDLKTGGIRLIVFWGRIARRVAPVAYFVLALTTIAAFVLLPGAEVSRFLSETIASVFHVENINLMMKSVDYLERDAALSPVQQFWALSIQIQFYAVWPFMILATGWLSRLFSRPVAIPIIVLTAVFVTSLAYSITETAADPAPTYFNPLARVWEFSLGGLAAILLPHVALPHLMRILVGWAGLALIVSCGFIIPASIKFPGYVALWPTLGAVLVLASTHTQSRYGVDRILASKPLVLLGDVSFSFYLWHWPILIFYTVVQNSSKVGLGSGLLILLVSLVGAYVTTRFLEQPLQRSPIGKQKPWQIHALSTGCAAPVIAAVLVWIISLHVAESRREEAMTLMKAQYQGGAFPLTREAVVKPGIPIYPPEEMLEPLKQQYCQQSIAKSEVITCERGVSREEALRTVVVVGGSHSEHWLPAIGQIAQEQKWRLIAITKGACPFMFLPDMASPCAIWNESVYKLLVELQPDMVFTTSTRRRITRQEGESIQYVPESYLTQWERLAEKNIQIVAIRDNPKMQLNLLRCVAANPRDVLPCSRPRHAVIDPVSPVELLNPQPKNVAFIDLTDRFCDQEYCYPVGGNVLIYRDTQHITREYARTLAAPLSQEIKRVRPDLFSPVDPKSTDKHQIVEADG</sequence>
<feature type="transmembrane region" description="Helical" evidence="2">
    <location>
        <begin position="209"/>
        <end position="227"/>
    </location>
</feature>
<name>A0A1G5JLP2_9HYPH</name>
<evidence type="ECO:0000313" key="6">
    <source>
        <dbReference type="Proteomes" id="UP000199569"/>
    </source>
</evidence>
<dbReference type="Pfam" id="PF01757">
    <property type="entry name" value="Acyl_transf_3"/>
    <property type="match status" value="1"/>
</dbReference>
<feature type="transmembrane region" description="Helical" evidence="2">
    <location>
        <begin position="294"/>
        <end position="316"/>
    </location>
</feature>
<gene>
    <name evidence="5" type="ORF">SAMN02927923_02734</name>
</gene>
<dbReference type="GO" id="GO:0016747">
    <property type="term" value="F:acyltransferase activity, transferring groups other than amino-acyl groups"/>
    <property type="evidence" value="ECO:0007669"/>
    <property type="project" value="InterPro"/>
</dbReference>